<dbReference type="PANTHER" id="PTHR31544">
    <property type="entry name" value="AIG2-LIKE PROTEIN D"/>
    <property type="match status" value="1"/>
</dbReference>
<dbReference type="InterPro" id="IPR045038">
    <property type="entry name" value="AIG2-like"/>
</dbReference>
<dbReference type="Pfam" id="PF06094">
    <property type="entry name" value="GGACT"/>
    <property type="match status" value="1"/>
</dbReference>
<sequence length="194" mass="22198">MDSFSESYSAAKVVKDENKKPEYSSLTGKPPSDQKASRNIMLEKFQANVKPSLGQYAYIPKPFFFYGSLIDPLRLQEVLQLPAPPVLEPARVKSYKIMLWGQYPALVDGPNNSYVDGMAYVVETEQQQKMLEHYETDVYSVEGIRITIEGKEVPGRTFMWADDPTELMEGTWSLEEWKNGVEEEMASHFRPLED</sequence>
<feature type="domain" description="Gamma-glutamylcyclotransferase AIG2-like" evidence="5">
    <location>
        <begin position="63"/>
        <end position="173"/>
    </location>
</feature>
<dbReference type="EMBL" id="JAAMPI010001221">
    <property type="protein sequence ID" value="KAF4626114.1"/>
    <property type="molecule type" value="Genomic_DNA"/>
</dbReference>
<feature type="region of interest" description="Disordered" evidence="4">
    <location>
        <begin position="1"/>
        <end position="37"/>
    </location>
</feature>
<comment type="caution">
    <text evidence="6">The sequence shown here is derived from an EMBL/GenBank/DDBJ whole genome shotgun (WGS) entry which is preliminary data.</text>
</comment>
<dbReference type="GO" id="GO:0016740">
    <property type="term" value="F:transferase activity"/>
    <property type="evidence" value="ECO:0007669"/>
    <property type="project" value="UniProtKB-KW"/>
</dbReference>
<organism evidence="6 7">
    <name type="scientific">Cudoniella acicularis</name>
    <dbReference type="NCBI Taxonomy" id="354080"/>
    <lineage>
        <taxon>Eukaryota</taxon>
        <taxon>Fungi</taxon>
        <taxon>Dikarya</taxon>
        <taxon>Ascomycota</taxon>
        <taxon>Pezizomycotina</taxon>
        <taxon>Leotiomycetes</taxon>
        <taxon>Helotiales</taxon>
        <taxon>Tricladiaceae</taxon>
        <taxon>Cudoniella</taxon>
    </lineage>
</organism>
<proteinExistence type="inferred from homology"/>
<gene>
    <name evidence="6" type="ORF">G7Y89_g12045</name>
</gene>
<dbReference type="InterPro" id="IPR036568">
    <property type="entry name" value="GGCT-like_sf"/>
</dbReference>
<dbReference type="InterPro" id="IPR009288">
    <property type="entry name" value="AIG2-like_dom"/>
</dbReference>
<evidence type="ECO:0000256" key="4">
    <source>
        <dbReference type="SAM" id="MobiDB-lite"/>
    </source>
</evidence>
<dbReference type="InterPro" id="IPR013024">
    <property type="entry name" value="GGCT-like"/>
</dbReference>
<name>A0A8H4W019_9HELO</name>
<reference evidence="6 7" key="1">
    <citation type="submission" date="2020-03" db="EMBL/GenBank/DDBJ databases">
        <title>Draft Genome Sequence of Cudoniella acicularis.</title>
        <authorList>
            <person name="Buettner E."/>
            <person name="Kellner H."/>
        </authorList>
    </citation>
    <scope>NUCLEOTIDE SEQUENCE [LARGE SCALE GENOMIC DNA]</scope>
    <source>
        <strain evidence="6 7">DSM 108380</strain>
    </source>
</reference>
<dbReference type="SUPFAM" id="SSF110857">
    <property type="entry name" value="Gamma-glutamyl cyclotransferase-like"/>
    <property type="match status" value="1"/>
</dbReference>
<evidence type="ECO:0000256" key="3">
    <source>
        <dbReference type="ARBA" id="ARBA00030602"/>
    </source>
</evidence>
<evidence type="ECO:0000256" key="2">
    <source>
        <dbReference type="ARBA" id="ARBA00022679"/>
    </source>
</evidence>
<dbReference type="OrthoDB" id="3262926at2759"/>
<feature type="compositionally biased region" description="Basic and acidic residues" evidence="4">
    <location>
        <begin position="13"/>
        <end position="22"/>
    </location>
</feature>
<dbReference type="CDD" id="cd06661">
    <property type="entry name" value="GGCT_like"/>
    <property type="match status" value="1"/>
</dbReference>
<dbReference type="Proteomes" id="UP000566819">
    <property type="component" value="Unassembled WGS sequence"/>
</dbReference>
<accession>A0A8H4W019</accession>
<evidence type="ECO:0000256" key="1">
    <source>
        <dbReference type="ARBA" id="ARBA00008861"/>
    </source>
</evidence>
<protein>
    <recommendedName>
        <fullName evidence="3">Putative gamma-glutamylcyclotransferase</fullName>
    </recommendedName>
</protein>
<keyword evidence="7" id="KW-1185">Reference proteome</keyword>
<evidence type="ECO:0000259" key="5">
    <source>
        <dbReference type="Pfam" id="PF06094"/>
    </source>
</evidence>
<dbReference type="Gene3D" id="3.10.490.10">
    <property type="entry name" value="Gamma-glutamyl cyclotransferase-like"/>
    <property type="match status" value="1"/>
</dbReference>
<evidence type="ECO:0000313" key="7">
    <source>
        <dbReference type="Proteomes" id="UP000566819"/>
    </source>
</evidence>
<comment type="similarity">
    <text evidence="1">Belongs to the gamma-glutamylcyclotransferase family.</text>
</comment>
<dbReference type="PANTHER" id="PTHR31544:SF4">
    <property type="entry name" value="GAMMA-GLUTAMYLCYCLOTRANSFERASE-RELATED"/>
    <property type="match status" value="1"/>
</dbReference>
<evidence type="ECO:0000313" key="6">
    <source>
        <dbReference type="EMBL" id="KAF4626114.1"/>
    </source>
</evidence>
<keyword evidence="2" id="KW-0808">Transferase</keyword>
<dbReference type="AlphaFoldDB" id="A0A8H4W019"/>